<dbReference type="CDD" id="cd00751">
    <property type="entry name" value="thiolase"/>
    <property type="match status" value="1"/>
</dbReference>
<dbReference type="KEGG" id="jas:FJQ89_15150"/>
<evidence type="ECO:0000256" key="2">
    <source>
        <dbReference type="ARBA" id="ARBA00005071"/>
    </source>
</evidence>
<keyword evidence="16" id="KW-1185">Reference proteome</keyword>
<dbReference type="RefSeq" id="WP_141170773.1">
    <property type="nucleotide sequence ID" value="NZ_CP041185.1"/>
</dbReference>
<dbReference type="SUPFAM" id="SSF53901">
    <property type="entry name" value="Thiolase-like"/>
    <property type="match status" value="2"/>
</dbReference>
<comment type="catalytic activity">
    <reaction evidence="10">
        <text>succinyl-CoA + acetyl-CoA = 3-oxoadipyl-CoA + CoA</text>
        <dbReference type="Rhea" id="RHEA:19481"/>
        <dbReference type="ChEBI" id="CHEBI:57287"/>
        <dbReference type="ChEBI" id="CHEBI:57288"/>
        <dbReference type="ChEBI" id="CHEBI:57292"/>
        <dbReference type="ChEBI" id="CHEBI:57348"/>
        <dbReference type="EC" id="2.3.1.174"/>
    </reaction>
</comment>
<feature type="active site" description="Proton acceptor" evidence="11">
    <location>
        <position position="357"/>
    </location>
</feature>
<evidence type="ECO:0000259" key="13">
    <source>
        <dbReference type="Pfam" id="PF00108"/>
    </source>
</evidence>
<dbReference type="PANTHER" id="PTHR18919">
    <property type="entry name" value="ACETYL-COA C-ACYLTRANSFERASE"/>
    <property type="match status" value="1"/>
</dbReference>
<keyword evidence="8 12" id="KW-0012">Acyltransferase</keyword>
<dbReference type="GO" id="GO:0019619">
    <property type="term" value="P:3,4-dihydroxybenzoate catabolic process"/>
    <property type="evidence" value="ECO:0007669"/>
    <property type="project" value="InterPro"/>
</dbReference>
<dbReference type="PROSITE" id="PS00737">
    <property type="entry name" value="THIOLASE_2"/>
    <property type="match status" value="1"/>
</dbReference>
<protein>
    <recommendedName>
        <fullName evidence="5">Beta-ketoadipyl-CoA thiolase</fullName>
        <ecNumber evidence="4">2.3.1.174</ecNumber>
    </recommendedName>
    <alternativeName>
        <fullName evidence="9">3-oxoadipyl-CoA thiolase</fullName>
    </alternativeName>
</protein>
<dbReference type="InterPro" id="IPR020615">
    <property type="entry name" value="Thiolase_acyl_enz_int_AS"/>
</dbReference>
<evidence type="ECO:0000256" key="11">
    <source>
        <dbReference type="PIRSR" id="PIRSR000429-1"/>
    </source>
</evidence>
<evidence type="ECO:0000256" key="10">
    <source>
        <dbReference type="ARBA" id="ARBA00048527"/>
    </source>
</evidence>
<feature type="domain" description="Thiolase N-terminal" evidence="13">
    <location>
        <begin position="5"/>
        <end position="268"/>
    </location>
</feature>
<comment type="function">
    <text evidence="1">Catalyzes thiolytic cleavage of beta-ketoadipyl-CoA to succinyl-CoA and acetyl-CoA.</text>
</comment>
<evidence type="ECO:0000313" key="15">
    <source>
        <dbReference type="EMBL" id="QDG71607.1"/>
    </source>
</evidence>
<dbReference type="EMBL" id="CP041185">
    <property type="protein sequence ID" value="QDG71607.1"/>
    <property type="molecule type" value="Genomic_DNA"/>
</dbReference>
<dbReference type="InterPro" id="IPR012793">
    <property type="entry name" value="PcaF"/>
</dbReference>
<evidence type="ECO:0000313" key="16">
    <source>
        <dbReference type="Proteomes" id="UP000316665"/>
    </source>
</evidence>
<evidence type="ECO:0000256" key="9">
    <source>
        <dbReference type="ARBA" id="ARBA00041222"/>
    </source>
</evidence>
<dbReference type="NCBIfam" id="NF006551">
    <property type="entry name" value="PRK09050.1"/>
    <property type="match status" value="1"/>
</dbReference>
<dbReference type="InterPro" id="IPR016039">
    <property type="entry name" value="Thiolase-like"/>
</dbReference>
<dbReference type="Gene3D" id="3.40.47.10">
    <property type="match status" value="1"/>
</dbReference>
<evidence type="ECO:0000256" key="6">
    <source>
        <dbReference type="ARBA" id="ARBA00022679"/>
    </source>
</evidence>
<evidence type="ECO:0000256" key="12">
    <source>
        <dbReference type="RuleBase" id="RU003557"/>
    </source>
</evidence>
<proteinExistence type="inferred from homology"/>
<dbReference type="FunFam" id="3.40.47.10:FF:000010">
    <property type="entry name" value="Acetyl-CoA acetyltransferase (Thiolase)"/>
    <property type="match status" value="1"/>
</dbReference>
<feature type="active site" description="Proton acceptor" evidence="11">
    <location>
        <position position="387"/>
    </location>
</feature>
<dbReference type="NCBIfam" id="TIGR02430">
    <property type="entry name" value="pcaF"/>
    <property type="match status" value="1"/>
</dbReference>
<sequence>MNDAFICDAVRTPFGRYGGALSSVRADDLGALPIAALIARNPTVDWSAIDDVFYGCANQAGEDNRNVGRMAALLAGLPAAVPANTINRLCGSSLDAVGMAARSIKAGEAELIIAGGVESMTRAPFVMGKADGAFSRAAKIEDTTLGWRFVNGKMKTQYGIDTMPETAENVAVEFGISRADQDGLALRSQQRWAAANAAGVFDREIVPVAVPQKKGEPKMVTMDEHPRPDTSLDMLAKLKGVVKPDGTVTAGNASGLNDGACAILLASAAAVDKYKLTPRAKVLGMATAGLAPRIMGFGPSPASRKVLAQTGLTIEQMDVIELNEAFAAQALAVTRDLGLADDAAHVNPNGGAIAIGHPLGASGARLVMAALNQLERTGGRYALCTMCIGVGQGIAVVIERV</sequence>
<organism evidence="15 16">
    <name type="scientific">Janthinobacterium tructae</name>
    <dbReference type="NCBI Taxonomy" id="2590869"/>
    <lineage>
        <taxon>Bacteria</taxon>
        <taxon>Pseudomonadati</taxon>
        <taxon>Pseudomonadota</taxon>
        <taxon>Betaproteobacteria</taxon>
        <taxon>Burkholderiales</taxon>
        <taxon>Oxalobacteraceae</taxon>
        <taxon>Janthinobacterium</taxon>
    </lineage>
</organism>
<dbReference type="AlphaFoldDB" id="A0A4Y6RGQ9"/>
<evidence type="ECO:0000256" key="5">
    <source>
        <dbReference type="ARBA" id="ARBA00016181"/>
    </source>
</evidence>
<dbReference type="InterPro" id="IPR002155">
    <property type="entry name" value="Thiolase"/>
</dbReference>
<reference evidence="15 16" key="1">
    <citation type="submission" date="2019-06" db="EMBL/GenBank/DDBJ databases">
        <title>Complete genome sequence of Janthinobacterium sp. SNU WT3 isolated from diseased rainbow trout.</title>
        <authorList>
            <person name="Oh W.T."/>
            <person name="Park S.C."/>
        </authorList>
    </citation>
    <scope>NUCLEOTIDE SEQUENCE [LARGE SCALE GENOMIC DNA]</scope>
    <source>
        <strain evidence="15 16">SNU WT3</strain>
    </source>
</reference>
<keyword evidence="7" id="KW-0058">Aromatic hydrocarbons catabolism</keyword>
<keyword evidence="6 12" id="KW-0808">Transferase</keyword>
<dbReference type="EC" id="2.3.1.174" evidence="4"/>
<evidence type="ECO:0000256" key="8">
    <source>
        <dbReference type="ARBA" id="ARBA00023315"/>
    </source>
</evidence>
<dbReference type="GO" id="GO:0033812">
    <property type="term" value="F:3-oxoadipyl-CoA thiolase activity"/>
    <property type="evidence" value="ECO:0007669"/>
    <property type="project" value="UniProtKB-EC"/>
</dbReference>
<dbReference type="Proteomes" id="UP000316665">
    <property type="component" value="Chromosome"/>
</dbReference>
<dbReference type="PROSITE" id="PS00098">
    <property type="entry name" value="THIOLASE_1"/>
    <property type="match status" value="1"/>
</dbReference>
<dbReference type="NCBIfam" id="TIGR01930">
    <property type="entry name" value="AcCoA-C-Actrans"/>
    <property type="match status" value="1"/>
</dbReference>
<gene>
    <name evidence="15" type="primary">pcaF</name>
    <name evidence="15" type="ORF">FJQ89_15150</name>
</gene>
<evidence type="ECO:0000259" key="14">
    <source>
        <dbReference type="Pfam" id="PF02803"/>
    </source>
</evidence>
<feature type="domain" description="Thiolase C-terminal" evidence="14">
    <location>
        <begin position="277"/>
        <end position="400"/>
    </location>
</feature>
<evidence type="ECO:0000256" key="4">
    <source>
        <dbReference type="ARBA" id="ARBA00012233"/>
    </source>
</evidence>
<dbReference type="PROSITE" id="PS00099">
    <property type="entry name" value="THIOLASE_3"/>
    <property type="match status" value="1"/>
</dbReference>
<evidence type="ECO:0000256" key="1">
    <source>
        <dbReference type="ARBA" id="ARBA00003720"/>
    </source>
</evidence>
<dbReference type="InterPro" id="IPR020613">
    <property type="entry name" value="Thiolase_CS"/>
</dbReference>
<name>A0A4Y6RGQ9_9BURK</name>
<comment type="pathway">
    <text evidence="2">Aromatic compound metabolism; beta-ketoadipate pathway; acetyl-CoA and succinyl-CoA from 3-oxoadipate: step 2/2.</text>
</comment>
<dbReference type="PANTHER" id="PTHR18919:SF107">
    <property type="entry name" value="ACETYL-COA ACETYLTRANSFERASE, CYTOSOLIC"/>
    <property type="match status" value="1"/>
</dbReference>
<evidence type="ECO:0000256" key="3">
    <source>
        <dbReference type="ARBA" id="ARBA00010982"/>
    </source>
</evidence>
<accession>A0A4Y6RGQ9</accession>
<comment type="similarity">
    <text evidence="3 12">Belongs to the thiolase-like superfamily. Thiolase family.</text>
</comment>
<dbReference type="Pfam" id="PF00108">
    <property type="entry name" value="Thiolase_N"/>
    <property type="match status" value="1"/>
</dbReference>
<evidence type="ECO:0000256" key="7">
    <source>
        <dbReference type="ARBA" id="ARBA00022797"/>
    </source>
</evidence>
<dbReference type="OrthoDB" id="8558405at2"/>
<dbReference type="InterPro" id="IPR020617">
    <property type="entry name" value="Thiolase_C"/>
</dbReference>
<dbReference type="PIRSF" id="PIRSF000429">
    <property type="entry name" value="Ac-CoA_Ac_transf"/>
    <property type="match status" value="1"/>
</dbReference>
<dbReference type="InterPro" id="IPR020610">
    <property type="entry name" value="Thiolase_AS"/>
</dbReference>
<feature type="active site" description="Acyl-thioester intermediate" evidence="11">
    <location>
        <position position="90"/>
    </location>
</feature>
<dbReference type="InterPro" id="IPR020616">
    <property type="entry name" value="Thiolase_N"/>
</dbReference>
<dbReference type="Pfam" id="PF02803">
    <property type="entry name" value="Thiolase_C"/>
    <property type="match status" value="1"/>
</dbReference>